<dbReference type="Proteomes" id="UP000268014">
    <property type="component" value="Unassembled WGS sequence"/>
</dbReference>
<gene>
    <name evidence="2" type="ORF">HPLM_LOCUS13050</name>
</gene>
<proteinExistence type="predicted"/>
<evidence type="ECO:0000256" key="1">
    <source>
        <dbReference type="SAM" id="MobiDB-lite"/>
    </source>
</evidence>
<reference evidence="4" key="1">
    <citation type="submission" date="2017-02" db="UniProtKB">
        <authorList>
            <consortium name="WormBaseParasite"/>
        </authorList>
    </citation>
    <scope>IDENTIFICATION</scope>
</reference>
<accession>A0A0N4WP08</accession>
<protein>
    <submittedName>
        <fullName evidence="4">Transmembrane protein</fullName>
    </submittedName>
</protein>
<evidence type="ECO:0000313" key="2">
    <source>
        <dbReference type="EMBL" id="VDO47684.1"/>
    </source>
</evidence>
<keyword evidence="3" id="KW-1185">Reference proteome</keyword>
<dbReference type="AlphaFoldDB" id="A0A0N4WP08"/>
<feature type="region of interest" description="Disordered" evidence="1">
    <location>
        <begin position="1"/>
        <end position="21"/>
    </location>
</feature>
<evidence type="ECO:0000313" key="3">
    <source>
        <dbReference type="Proteomes" id="UP000268014"/>
    </source>
</evidence>
<dbReference type="WBParaSite" id="HPLM_0001305801-mRNA-1">
    <property type="protein sequence ID" value="HPLM_0001305801-mRNA-1"/>
    <property type="gene ID" value="HPLM_0001305801"/>
</dbReference>
<organism evidence="4">
    <name type="scientific">Haemonchus placei</name>
    <name type="common">Barber's pole worm</name>
    <dbReference type="NCBI Taxonomy" id="6290"/>
    <lineage>
        <taxon>Eukaryota</taxon>
        <taxon>Metazoa</taxon>
        <taxon>Ecdysozoa</taxon>
        <taxon>Nematoda</taxon>
        <taxon>Chromadorea</taxon>
        <taxon>Rhabditida</taxon>
        <taxon>Rhabditina</taxon>
        <taxon>Rhabditomorpha</taxon>
        <taxon>Strongyloidea</taxon>
        <taxon>Trichostrongylidae</taxon>
        <taxon>Haemonchus</taxon>
    </lineage>
</organism>
<reference evidence="2 3" key="2">
    <citation type="submission" date="2018-11" db="EMBL/GenBank/DDBJ databases">
        <authorList>
            <consortium name="Pathogen Informatics"/>
        </authorList>
    </citation>
    <scope>NUCLEOTIDE SEQUENCE [LARGE SCALE GENOMIC DNA]</scope>
    <source>
        <strain evidence="2 3">MHpl1</strain>
    </source>
</reference>
<dbReference type="EMBL" id="UZAF01018065">
    <property type="protein sequence ID" value="VDO47684.1"/>
    <property type="molecule type" value="Genomic_DNA"/>
</dbReference>
<evidence type="ECO:0000313" key="4">
    <source>
        <dbReference type="WBParaSite" id="HPLM_0001305801-mRNA-1"/>
    </source>
</evidence>
<name>A0A0N4WP08_HAEPC</name>
<sequence length="59" mass="6770">MVSDNTTYYGNERSAEYDEPPMSDHFATFPDTDITPTLEGFSIVKEGFSFIVWFFCCIV</sequence>